<evidence type="ECO:0000313" key="5">
    <source>
        <dbReference type="EMBL" id="AEB10028.1"/>
    </source>
</evidence>
<dbReference type="Proteomes" id="UP000000483">
    <property type="component" value="Chromosome"/>
</dbReference>
<gene>
    <name evidence="5" type="ordered locus">Desac_2199</name>
</gene>
<dbReference type="InterPro" id="IPR015422">
    <property type="entry name" value="PyrdxlP-dep_Trfase_small"/>
</dbReference>
<dbReference type="KEGG" id="dao:Desac_2199"/>
<evidence type="ECO:0000256" key="1">
    <source>
        <dbReference type="ARBA" id="ARBA00037999"/>
    </source>
</evidence>
<proteinExistence type="inferred from homology"/>
<name>F2NDG2_DESAR</name>
<dbReference type="GO" id="GO:0030170">
    <property type="term" value="F:pyridoxal phosphate binding"/>
    <property type="evidence" value="ECO:0007669"/>
    <property type="project" value="TreeGrafter"/>
</dbReference>
<evidence type="ECO:0000256" key="4">
    <source>
        <dbReference type="RuleBase" id="RU004508"/>
    </source>
</evidence>
<dbReference type="eggNOG" id="COG0399">
    <property type="taxonomic scope" value="Bacteria"/>
</dbReference>
<dbReference type="EMBL" id="CP002629">
    <property type="protein sequence ID" value="AEB10028.1"/>
    <property type="molecule type" value="Genomic_DNA"/>
</dbReference>
<protein>
    <submittedName>
        <fullName evidence="5">DegT/DnrJ/EryC1/StrS aminotransferase</fullName>
    </submittedName>
</protein>
<keyword evidence="3 4" id="KW-0663">Pyridoxal phosphate</keyword>
<evidence type="ECO:0000313" key="6">
    <source>
        <dbReference type="Proteomes" id="UP000000483"/>
    </source>
</evidence>
<dbReference type="GO" id="GO:0008483">
    <property type="term" value="F:transaminase activity"/>
    <property type="evidence" value="ECO:0007669"/>
    <property type="project" value="UniProtKB-KW"/>
</dbReference>
<dbReference type="InterPro" id="IPR000653">
    <property type="entry name" value="DegT/StrS_aminotransferase"/>
</dbReference>
<keyword evidence="6" id="KW-1185">Reference proteome</keyword>
<dbReference type="STRING" id="880072.Desac_2199"/>
<keyword evidence="5" id="KW-0032">Aminotransferase</keyword>
<dbReference type="Gene3D" id="3.40.640.10">
    <property type="entry name" value="Type I PLP-dependent aspartate aminotransferase-like (Major domain)"/>
    <property type="match status" value="1"/>
</dbReference>
<dbReference type="GO" id="GO:0000271">
    <property type="term" value="P:polysaccharide biosynthetic process"/>
    <property type="evidence" value="ECO:0007669"/>
    <property type="project" value="TreeGrafter"/>
</dbReference>
<evidence type="ECO:0000256" key="3">
    <source>
        <dbReference type="PIRSR" id="PIRSR000390-2"/>
    </source>
</evidence>
<dbReference type="PANTHER" id="PTHR30244:SF34">
    <property type="entry name" value="DTDP-4-AMINO-4,6-DIDEOXYGALACTOSE TRANSAMINASE"/>
    <property type="match status" value="1"/>
</dbReference>
<dbReference type="HOGENOM" id="CLU_033332_6_2_7"/>
<organism evidence="5 6">
    <name type="scientific">Desulfobacca acetoxidans (strain ATCC 700848 / DSM 11109 / ASRB2)</name>
    <dbReference type="NCBI Taxonomy" id="880072"/>
    <lineage>
        <taxon>Bacteria</taxon>
        <taxon>Pseudomonadati</taxon>
        <taxon>Thermodesulfobacteriota</taxon>
        <taxon>Desulfobaccia</taxon>
        <taxon>Desulfobaccales</taxon>
        <taxon>Desulfobaccaceae</taxon>
        <taxon>Desulfobacca</taxon>
    </lineage>
</organism>
<feature type="active site" description="Proton acceptor" evidence="2">
    <location>
        <position position="183"/>
    </location>
</feature>
<evidence type="ECO:0000256" key="2">
    <source>
        <dbReference type="PIRSR" id="PIRSR000390-1"/>
    </source>
</evidence>
<dbReference type="PIRSF" id="PIRSF000390">
    <property type="entry name" value="PLP_StrS"/>
    <property type="match status" value="1"/>
</dbReference>
<dbReference type="InterPro" id="IPR015421">
    <property type="entry name" value="PyrdxlP-dep_Trfase_major"/>
</dbReference>
<dbReference type="SUPFAM" id="SSF53383">
    <property type="entry name" value="PLP-dependent transferases"/>
    <property type="match status" value="1"/>
</dbReference>
<keyword evidence="5" id="KW-0808">Transferase</keyword>
<accession>F2NDG2</accession>
<dbReference type="PANTHER" id="PTHR30244">
    <property type="entry name" value="TRANSAMINASE"/>
    <property type="match status" value="1"/>
</dbReference>
<feature type="modified residue" description="N6-(pyridoxal phosphate)lysine" evidence="3">
    <location>
        <position position="183"/>
    </location>
</feature>
<dbReference type="Gene3D" id="3.90.1150.10">
    <property type="entry name" value="Aspartate Aminotransferase, domain 1"/>
    <property type="match status" value="1"/>
</dbReference>
<dbReference type="OrthoDB" id="9766188at2"/>
<dbReference type="InterPro" id="IPR015424">
    <property type="entry name" value="PyrdxlP-dep_Trfase"/>
</dbReference>
<reference evidence="5 6" key="1">
    <citation type="journal article" date="2011" name="Stand. Genomic Sci.">
        <title>Complete genome sequence of the acetate-degrading sulfate reducer Desulfobacca acetoxidans type strain (ASRB2).</title>
        <authorList>
            <person name="Goker M."/>
            <person name="Teshima H."/>
            <person name="Lapidus A."/>
            <person name="Nolan M."/>
            <person name="Lucas S."/>
            <person name="Hammon N."/>
            <person name="Deshpande S."/>
            <person name="Cheng J.F."/>
            <person name="Tapia R."/>
            <person name="Han C."/>
            <person name="Goodwin L."/>
            <person name="Pitluck S."/>
            <person name="Huntemann M."/>
            <person name="Liolios K."/>
            <person name="Ivanova N."/>
            <person name="Pagani I."/>
            <person name="Mavromatis K."/>
            <person name="Ovchinikova G."/>
            <person name="Pati A."/>
            <person name="Chen A."/>
            <person name="Palaniappan K."/>
            <person name="Land M."/>
            <person name="Hauser L."/>
            <person name="Brambilla E.M."/>
            <person name="Rohde M."/>
            <person name="Spring S."/>
            <person name="Detter J.C."/>
            <person name="Woyke T."/>
            <person name="Bristow J."/>
            <person name="Eisen J.A."/>
            <person name="Markowitz V."/>
            <person name="Hugenholtz P."/>
            <person name="Kyrpides N.C."/>
            <person name="Klenk H.P."/>
        </authorList>
    </citation>
    <scope>NUCLEOTIDE SEQUENCE [LARGE SCALE GENOMIC DNA]</scope>
    <source>
        <strain evidence="6">ATCC 700848 / DSM 11109 / ASRB2</strain>
    </source>
</reference>
<dbReference type="AlphaFoldDB" id="F2NDG2"/>
<reference evidence="6" key="2">
    <citation type="submission" date="2011-03" db="EMBL/GenBank/DDBJ databases">
        <title>The complete genome of Desulfobacca acetoxidans DSM 11109.</title>
        <authorList>
            <consortium name="US DOE Joint Genome Institute (JGI-PGF)"/>
            <person name="Lucas S."/>
            <person name="Copeland A."/>
            <person name="Lapidus A."/>
            <person name="Bruce D."/>
            <person name="Goodwin L."/>
            <person name="Pitluck S."/>
            <person name="Peters L."/>
            <person name="Kyrpides N."/>
            <person name="Mavromatis K."/>
            <person name="Ivanova N."/>
            <person name="Ovchinnikova G."/>
            <person name="Teshima H."/>
            <person name="Detter J.C."/>
            <person name="Han C."/>
            <person name="Land M."/>
            <person name="Hauser L."/>
            <person name="Markowitz V."/>
            <person name="Cheng J.-F."/>
            <person name="Hugenholtz P."/>
            <person name="Woyke T."/>
            <person name="Wu D."/>
            <person name="Spring S."/>
            <person name="Schueler E."/>
            <person name="Brambilla E."/>
            <person name="Klenk H.-P."/>
            <person name="Eisen J.A."/>
        </authorList>
    </citation>
    <scope>NUCLEOTIDE SEQUENCE [LARGE SCALE GENOMIC DNA]</scope>
    <source>
        <strain evidence="6">ATCC 700848 / DSM 11109 / ASRB2</strain>
    </source>
</reference>
<comment type="similarity">
    <text evidence="1 4">Belongs to the DegT/DnrJ/EryC1 family.</text>
</comment>
<dbReference type="Pfam" id="PF01041">
    <property type="entry name" value="DegT_DnrJ_EryC1"/>
    <property type="match status" value="2"/>
</dbReference>
<sequence length="417" mass="47240">MIKYSFTCNSLKLKHFAKWLYMLLCFPNHQRFIRLFCEILASYLAIPPERVFLFASGRMGLYTLLKSLALQPDDEVIVPGYTCVVVTNAIKYAGLKIRYIDIQSETLNLDTKLLLESITPKTKVIVVSHNFGIVYEDIPLIKQKFPHIIVVEDAAHALGSRFKNGRKTGTEGDAAFFSFEYSKPITTGLGGALIVNNAQLHPAIEELYNRFGFPPRFATVKVLITLFVQLLTSYRYTVCLRGLMIQGIKLLALLATTSKAEIQGAMPHHYPSRLAPHLALLGFLQMQEIEAISCRKAAIAGVYHKMCQEISGVYDIYNAEYVYVRYPVIFSETADQSRIDEIGFLVKIKTGIALGEWFNDVVHPKGSYRYDYKDYSCKIGEIMAQRIINFPINIHTTIDTQTTRKLISIFNDFLLTG</sequence>